<gene>
    <name evidence="2" type="ORF">N4G62_16205</name>
</gene>
<comment type="caution">
    <text evidence="2">The sequence shown here is derived from an EMBL/GenBank/DDBJ whole genome shotgun (WGS) entry which is preliminary data.</text>
</comment>
<reference evidence="3" key="1">
    <citation type="submission" date="2023-07" db="EMBL/GenBank/DDBJ databases">
        <title>Whole genome sequence analysis of rice epiphytic Sphingomonas sanguinis OsEp_Plm_15B2.</title>
        <authorList>
            <person name="Sahu K.P."/>
            <person name="Asharani P."/>
            <person name="Reddy B."/>
            <person name="Kumar A."/>
        </authorList>
    </citation>
    <scope>NUCLEOTIDE SEQUENCE [LARGE SCALE GENOMIC DNA]</scope>
    <source>
        <strain evidence="3">OsEp_Plm_15B2</strain>
    </source>
</reference>
<protein>
    <submittedName>
        <fullName evidence="2">Uncharacterized protein</fullName>
    </submittedName>
</protein>
<organism evidence="2 3">
    <name type="scientific">Sphingomonas sanguinis</name>
    <dbReference type="NCBI Taxonomy" id="33051"/>
    <lineage>
        <taxon>Bacteria</taxon>
        <taxon>Pseudomonadati</taxon>
        <taxon>Pseudomonadota</taxon>
        <taxon>Alphaproteobacteria</taxon>
        <taxon>Sphingomonadales</taxon>
        <taxon>Sphingomonadaceae</taxon>
        <taxon>Sphingomonas</taxon>
    </lineage>
</organism>
<keyword evidence="3" id="KW-1185">Reference proteome</keyword>
<accession>A0ABU5LUF8</accession>
<evidence type="ECO:0000313" key="3">
    <source>
        <dbReference type="Proteomes" id="UP001292182"/>
    </source>
</evidence>
<keyword evidence="1" id="KW-1133">Transmembrane helix</keyword>
<dbReference type="RefSeq" id="WP_322540122.1">
    <property type="nucleotide sequence ID" value="NZ_JAOBTW010000021.1"/>
</dbReference>
<sequence>MTPKPLDRHPVSHKATLRLSAGRAVDLRFGLRVTSGGLLAIGGLVSSILLSTAVLVGVATRHLPDRDSR</sequence>
<keyword evidence="1" id="KW-0812">Transmembrane</keyword>
<keyword evidence="1" id="KW-0472">Membrane</keyword>
<evidence type="ECO:0000313" key="2">
    <source>
        <dbReference type="EMBL" id="MDZ7283573.1"/>
    </source>
</evidence>
<name>A0ABU5LUF8_9SPHN</name>
<evidence type="ECO:0000256" key="1">
    <source>
        <dbReference type="SAM" id="Phobius"/>
    </source>
</evidence>
<dbReference type="Proteomes" id="UP001292182">
    <property type="component" value="Unassembled WGS sequence"/>
</dbReference>
<dbReference type="EMBL" id="JAOBTW010000021">
    <property type="protein sequence ID" value="MDZ7283573.1"/>
    <property type="molecule type" value="Genomic_DNA"/>
</dbReference>
<feature type="transmembrane region" description="Helical" evidence="1">
    <location>
        <begin position="37"/>
        <end position="59"/>
    </location>
</feature>
<proteinExistence type="predicted"/>